<dbReference type="SUPFAM" id="SSF55821">
    <property type="entry name" value="YrdC/RibB"/>
    <property type="match status" value="1"/>
</dbReference>
<dbReference type="InterPro" id="IPR023535">
    <property type="entry name" value="TC-AMP_synthase"/>
</dbReference>
<keyword evidence="12" id="KW-1185">Reference proteome</keyword>
<evidence type="ECO:0000313" key="12">
    <source>
        <dbReference type="Proteomes" id="UP000193450"/>
    </source>
</evidence>
<proteinExistence type="inferred from homology"/>
<dbReference type="EMBL" id="CP019343">
    <property type="protein sequence ID" value="ARN74051.1"/>
    <property type="molecule type" value="Genomic_DNA"/>
</dbReference>
<dbReference type="InterPro" id="IPR050156">
    <property type="entry name" value="TC-AMP_synthase_SUA5"/>
</dbReference>
<sequence>MANNGSTNLRRAADTVQAGGVIAYPTETVWGFGCDPDNANAVKRLLALKQRPVEKGLILLAASPLQFAPYLEGLDDSLISKFSQPAPSPITWLVPDNGRAKACVKGDFDSVALRVSTSKLVVDLCHLVGGPIVSTSANATGQPTCEGAEQIRRYFGDAGPDFILPGELNPNTKPSEIRDLISDKVIRGA</sequence>
<evidence type="ECO:0000259" key="10">
    <source>
        <dbReference type="PROSITE" id="PS51163"/>
    </source>
</evidence>
<evidence type="ECO:0000256" key="6">
    <source>
        <dbReference type="ARBA" id="ARBA00022741"/>
    </source>
</evidence>
<keyword evidence="5 9" id="KW-0548">Nucleotidyltransferase</keyword>
<dbReference type="GO" id="GO:0006450">
    <property type="term" value="P:regulation of translational fidelity"/>
    <property type="evidence" value="ECO:0007669"/>
    <property type="project" value="TreeGrafter"/>
</dbReference>
<dbReference type="HAMAP" id="MF_01852">
    <property type="entry name" value="TsaC"/>
    <property type="match status" value="1"/>
</dbReference>
<keyword evidence="6 9" id="KW-0547">Nucleotide-binding</keyword>
<dbReference type="PROSITE" id="PS51163">
    <property type="entry name" value="YRDC"/>
    <property type="match status" value="1"/>
</dbReference>
<evidence type="ECO:0000256" key="7">
    <source>
        <dbReference type="ARBA" id="ARBA00022840"/>
    </source>
</evidence>
<dbReference type="GO" id="GO:0000049">
    <property type="term" value="F:tRNA binding"/>
    <property type="evidence" value="ECO:0007669"/>
    <property type="project" value="TreeGrafter"/>
</dbReference>
<dbReference type="GO" id="GO:0002949">
    <property type="term" value="P:tRNA threonylcarbamoyladenosine modification"/>
    <property type="evidence" value="ECO:0007669"/>
    <property type="project" value="UniProtKB-UniRule"/>
</dbReference>
<dbReference type="InterPro" id="IPR017945">
    <property type="entry name" value="DHBP_synth_RibB-like_a/b_dom"/>
</dbReference>
<dbReference type="GO" id="GO:0005524">
    <property type="term" value="F:ATP binding"/>
    <property type="evidence" value="ECO:0007669"/>
    <property type="project" value="UniProtKB-UniRule"/>
</dbReference>
<keyword evidence="3 9" id="KW-0808">Transferase</keyword>
<evidence type="ECO:0000256" key="1">
    <source>
        <dbReference type="ARBA" id="ARBA00004496"/>
    </source>
</evidence>
<evidence type="ECO:0000256" key="4">
    <source>
        <dbReference type="ARBA" id="ARBA00022694"/>
    </source>
</evidence>
<comment type="subcellular location">
    <subcellularLocation>
        <location evidence="1 9">Cytoplasm</location>
    </subcellularLocation>
</comment>
<accession>A0A1X9NA57</accession>
<gene>
    <name evidence="9" type="primary">tsaC</name>
    <name evidence="11" type="ORF">BST96_07920</name>
</gene>
<dbReference type="KEGG" id="osg:BST96_07920"/>
<dbReference type="Gene3D" id="3.90.870.10">
    <property type="entry name" value="DHBP synthase"/>
    <property type="match status" value="1"/>
</dbReference>
<dbReference type="GO" id="GO:0003725">
    <property type="term" value="F:double-stranded RNA binding"/>
    <property type="evidence" value="ECO:0007669"/>
    <property type="project" value="InterPro"/>
</dbReference>
<comment type="catalytic activity">
    <reaction evidence="8 9">
        <text>L-threonine + hydrogencarbonate + ATP = L-threonylcarbamoyladenylate + diphosphate + H2O</text>
        <dbReference type="Rhea" id="RHEA:36407"/>
        <dbReference type="ChEBI" id="CHEBI:15377"/>
        <dbReference type="ChEBI" id="CHEBI:17544"/>
        <dbReference type="ChEBI" id="CHEBI:30616"/>
        <dbReference type="ChEBI" id="CHEBI:33019"/>
        <dbReference type="ChEBI" id="CHEBI:57926"/>
        <dbReference type="ChEBI" id="CHEBI:73682"/>
        <dbReference type="EC" id="2.7.7.87"/>
    </reaction>
</comment>
<evidence type="ECO:0000313" key="11">
    <source>
        <dbReference type="EMBL" id="ARN74051.1"/>
    </source>
</evidence>
<dbReference type="InterPro" id="IPR006070">
    <property type="entry name" value="Sua5-like_dom"/>
</dbReference>
<evidence type="ECO:0000256" key="2">
    <source>
        <dbReference type="ARBA" id="ARBA00022490"/>
    </source>
</evidence>
<organism evidence="11 12">
    <name type="scientific">Oceanicoccus sagamiensis</name>
    <dbReference type="NCBI Taxonomy" id="716816"/>
    <lineage>
        <taxon>Bacteria</taxon>
        <taxon>Pseudomonadati</taxon>
        <taxon>Pseudomonadota</taxon>
        <taxon>Gammaproteobacteria</taxon>
        <taxon>Cellvibrionales</taxon>
        <taxon>Spongiibacteraceae</taxon>
        <taxon>Oceanicoccus</taxon>
    </lineage>
</organism>
<dbReference type="STRING" id="716816.BST96_07920"/>
<keyword evidence="4 9" id="KW-0819">tRNA processing</keyword>
<evidence type="ECO:0000256" key="8">
    <source>
        <dbReference type="ARBA" id="ARBA00048366"/>
    </source>
</evidence>
<dbReference type="AlphaFoldDB" id="A0A1X9NA57"/>
<feature type="domain" description="YrdC-like" evidence="10">
    <location>
        <begin position="6"/>
        <end position="189"/>
    </location>
</feature>
<comment type="similarity">
    <text evidence="9">Belongs to the SUA5 family. TsaC subfamily.</text>
</comment>
<comment type="function">
    <text evidence="9">Required for the formation of a threonylcarbamoyl group on adenosine at position 37 (t(6)A37) in tRNAs that read codons beginning with adenine. Catalyzes the conversion of L-threonine, HCO(3)(-)/CO(2) and ATP to give threonylcarbamoyl-AMP (TC-AMP) as the acyladenylate intermediate, with the release of diphosphate.</text>
</comment>
<evidence type="ECO:0000256" key="9">
    <source>
        <dbReference type="HAMAP-Rule" id="MF_01852"/>
    </source>
</evidence>
<evidence type="ECO:0000256" key="3">
    <source>
        <dbReference type="ARBA" id="ARBA00022679"/>
    </source>
</evidence>
<dbReference type="OrthoDB" id="9814580at2"/>
<dbReference type="GO" id="GO:0061710">
    <property type="term" value="F:L-threonylcarbamoyladenylate synthase"/>
    <property type="evidence" value="ECO:0007669"/>
    <property type="project" value="UniProtKB-EC"/>
</dbReference>
<keyword evidence="7 9" id="KW-0067">ATP-binding</keyword>
<dbReference type="Proteomes" id="UP000193450">
    <property type="component" value="Chromosome"/>
</dbReference>
<dbReference type="RefSeq" id="WP_085758182.1">
    <property type="nucleotide sequence ID" value="NZ_CP019343.1"/>
</dbReference>
<protein>
    <recommendedName>
        <fullName evidence="9">Threonylcarbamoyl-AMP synthase</fullName>
        <shortName evidence="9">TC-AMP synthase</shortName>
        <ecNumber evidence="9">2.7.7.87</ecNumber>
    </recommendedName>
    <alternativeName>
        <fullName evidence="9">L-threonylcarbamoyladenylate synthase</fullName>
    </alternativeName>
    <alternativeName>
        <fullName evidence="9">t(6)A37 threonylcarbamoyladenosine biosynthesis protein TsaC</fullName>
    </alternativeName>
    <alternativeName>
        <fullName evidence="9">tRNA threonylcarbamoyladenosine biosynthesis protein TsaC</fullName>
    </alternativeName>
</protein>
<dbReference type="PANTHER" id="PTHR17490:SF18">
    <property type="entry name" value="THREONYLCARBAMOYL-AMP SYNTHASE"/>
    <property type="match status" value="1"/>
</dbReference>
<dbReference type="GO" id="GO:0005737">
    <property type="term" value="C:cytoplasm"/>
    <property type="evidence" value="ECO:0007669"/>
    <property type="project" value="UniProtKB-SubCell"/>
</dbReference>
<reference evidence="11 12" key="1">
    <citation type="submission" date="2016-11" db="EMBL/GenBank/DDBJ databases">
        <title>Trade-off between light-utilization and light-protection in marine flavobacteria.</title>
        <authorList>
            <person name="Kumagai Y."/>
        </authorList>
    </citation>
    <scope>NUCLEOTIDE SEQUENCE [LARGE SCALE GENOMIC DNA]</scope>
    <source>
        <strain evidence="11 12">NBRC 107125</strain>
    </source>
</reference>
<dbReference type="EC" id="2.7.7.87" evidence="9"/>
<evidence type="ECO:0000256" key="5">
    <source>
        <dbReference type="ARBA" id="ARBA00022695"/>
    </source>
</evidence>
<dbReference type="Pfam" id="PF01300">
    <property type="entry name" value="Sua5_yciO_yrdC"/>
    <property type="match status" value="1"/>
</dbReference>
<dbReference type="PANTHER" id="PTHR17490">
    <property type="entry name" value="SUA5"/>
    <property type="match status" value="1"/>
</dbReference>
<name>A0A1X9NA57_9GAMM</name>
<keyword evidence="2 9" id="KW-0963">Cytoplasm</keyword>